<dbReference type="EMBL" id="CP003696">
    <property type="protein sequence ID" value="AGP31580.1"/>
    <property type="molecule type" value="Genomic_DNA"/>
</dbReference>
<evidence type="ECO:0000256" key="1">
    <source>
        <dbReference type="SAM" id="Phobius"/>
    </source>
</evidence>
<dbReference type="PATRIC" id="fig|1200352.3.peg.1975"/>
<feature type="transmembrane region" description="Helical" evidence="1">
    <location>
        <begin position="69"/>
        <end position="91"/>
    </location>
</feature>
<evidence type="ECO:0000256" key="2">
    <source>
        <dbReference type="SAM" id="SignalP"/>
    </source>
</evidence>
<dbReference type="Proteomes" id="UP000014809">
    <property type="component" value="Chromosome"/>
</dbReference>
<dbReference type="RefSeq" id="WP_020441933.1">
    <property type="nucleotide sequence ID" value="NC_021663.1"/>
</dbReference>
<feature type="chain" id="PRO_5039646479" description="Secreted protein" evidence="2">
    <location>
        <begin position="20"/>
        <end position="107"/>
    </location>
</feature>
<name>S4XIM5_9CORY</name>
<dbReference type="AlphaFoldDB" id="S4XIM5"/>
<keyword evidence="1" id="KW-0472">Membrane</keyword>
<organism evidence="3 4">
    <name type="scientific">Corynebacterium terpenotabidum Y-11</name>
    <dbReference type="NCBI Taxonomy" id="1200352"/>
    <lineage>
        <taxon>Bacteria</taxon>
        <taxon>Bacillati</taxon>
        <taxon>Actinomycetota</taxon>
        <taxon>Actinomycetes</taxon>
        <taxon>Mycobacteriales</taxon>
        <taxon>Corynebacteriaceae</taxon>
        <taxon>Corynebacterium</taxon>
    </lineage>
</organism>
<gene>
    <name evidence="3" type="ORF">A606_09705</name>
</gene>
<dbReference type="KEGG" id="cter:A606_09705"/>
<keyword evidence="1" id="KW-1133">Transmembrane helix</keyword>
<sequence length="107" mass="10716">MTFKKNLLAAATATTVAFAGAGVAAADSSYQGSTVSSIDGSSERITADLTGALGSSDENGNWTLEDSDAALKLIASIGAGVAAVILFAPLIDGAVKDFQEWAGQYIG</sequence>
<dbReference type="eggNOG" id="ENOG5031KEN">
    <property type="taxonomic scope" value="Bacteria"/>
</dbReference>
<keyword evidence="4" id="KW-1185">Reference proteome</keyword>
<feature type="signal peptide" evidence="2">
    <location>
        <begin position="1"/>
        <end position="19"/>
    </location>
</feature>
<accession>S4XIM5</accession>
<proteinExistence type="predicted"/>
<evidence type="ECO:0000313" key="4">
    <source>
        <dbReference type="Proteomes" id="UP000014809"/>
    </source>
</evidence>
<keyword evidence="2" id="KW-0732">Signal</keyword>
<dbReference type="HOGENOM" id="CLU_2205666_0_0_11"/>
<evidence type="ECO:0008006" key="5">
    <source>
        <dbReference type="Google" id="ProtNLM"/>
    </source>
</evidence>
<reference evidence="3 4" key="1">
    <citation type="submission" date="2012-06" db="EMBL/GenBank/DDBJ databases">
        <title>Complete genome sequence of Corynebacterium terpenotabidum Y-11 (=DSM 44721).</title>
        <authorList>
            <person name="Ruckert C."/>
            <person name="Albersmeier A."/>
            <person name="Al-Dilaimi A."/>
            <person name="Szczepanowski R."/>
            <person name="Kalinowski J."/>
        </authorList>
    </citation>
    <scope>NUCLEOTIDE SEQUENCE [LARGE SCALE GENOMIC DNA]</scope>
    <source>
        <strain evidence="3 4">Y-11</strain>
    </source>
</reference>
<evidence type="ECO:0000313" key="3">
    <source>
        <dbReference type="EMBL" id="AGP31580.1"/>
    </source>
</evidence>
<protein>
    <recommendedName>
        <fullName evidence="5">Secreted protein</fullName>
    </recommendedName>
</protein>
<keyword evidence="1" id="KW-0812">Transmembrane</keyword>
<dbReference type="STRING" id="1200352.A606_09705"/>